<comment type="caution">
    <text evidence="2">The sequence shown here is derived from an EMBL/GenBank/DDBJ whole genome shotgun (WGS) entry which is preliminary data.</text>
</comment>
<protein>
    <submittedName>
        <fullName evidence="2">Uncharacterized protein</fullName>
    </submittedName>
</protein>
<sequence>MENLQKQMNDVSQARLDPDRNAGKPKDLNKLRGKFNEIREASHDDDKKEKCCAKKEDGSIESGNMADVNAAMDI</sequence>
<evidence type="ECO:0000313" key="2">
    <source>
        <dbReference type="EMBL" id="PIC29065.1"/>
    </source>
</evidence>
<feature type="compositionally biased region" description="Polar residues" evidence="1">
    <location>
        <begin position="1"/>
        <end position="12"/>
    </location>
</feature>
<evidence type="ECO:0000256" key="1">
    <source>
        <dbReference type="SAM" id="MobiDB-lite"/>
    </source>
</evidence>
<accession>A0A2G5TP32</accession>
<gene>
    <name evidence="2" type="primary">Cnig_chr_V.g20779</name>
    <name evidence="2" type="ORF">B9Z55_020779</name>
</gene>
<dbReference type="Proteomes" id="UP000230233">
    <property type="component" value="Chromosome V"/>
</dbReference>
<evidence type="ECO:0000313" key="3">
    <source>
        <dbReference type="Proteomes" id="UP000230233"/>
    </source>
</evidence>
<dbReference type="AlphaFoldDB" id="A0A2G5TP32"/>
<reference evidence="3" key="1">
    <citation type="submission" date="2017-10" db="EMBL/GenBank/DDBJ databases">
        <title>Rapid genome shrinkage in a self-fertile nematode reveals novel sperm competition proteins.</title>
        <authorList>
            <person name="Yin D."/>
            <person name="Schwarz E.M."/>
            <person name="Thomas C.G."/>
            <person name="Felde R.L."/>
            <person name="Korf I.F."/>
            <person name="Cutter A.D."/>
            <person name="Schartner C.M."/>
            <person name="Ralston E.J."/>
            <person name="Meyer B.J."/>
            <person name="Haag E.S."/>
        </authorList>
    </citation>
    <scope>NUCLEOTIDE SEQUENCE [LARGE SCALE GENOMIC DNA]</scope>
    <source>
        <strain evidence="3">JU1422</strain>
    </source>
</reference>
<keyword evidence="3" id="KW-1185">Reference proteome</keyword>
<proteinExistence type="predicted"/>
<name>A0A2G5TP32_9PELO</name>
<feature type="compositionally biased region" description="Basic and acidic residues" evidence="1">
    <location>
        <begin position="16"/>
        <end position="58"/>
    </location>
</feature>
<feature type="region of interest" description="Disordered" evidence="1">
    <location>
        <begin position="1"/>
        <end position="74"/>
    </location>
</feature>
<dbReference type="OrthoDB" id="10351170at2759"/>
<dbReference type="EMBL" id="PDUG01000005">
    <property type="protein sequence ID" value="PIC29065.1"/>
    <property type="molecule type" value="Genomic_DNA"/>
</dbReference>
<organism evidence="2 3">
    <name type="scientific">Caenorhabditis nigoni</name>
    <dbReference type="NCBI Taxonomy" id="1611254"/>
    <lineage>
        <taxon>Eukaryota</taxon>
        <taxon>Metazoa</taxon>
        <taxon>Ecdysozoa</taxon>
        <taxon>Nematoda</taxon>
        <taxon>Chromadorea</taxon>
        <taxon>Rhabditida</taxon>
        <taxon>Rhabditina</taxon>
        <taxon>Rhabditomorpha</taxon>
        <taxon>Rhabditoidea</taxon>
        <taxon>Rhabditidae</taxon>
        <taxon>Peloderinae</taxon>
        <taxon>Caenorhabditis</taxon>
    </lineage>
</organism>